<dbReference type="Gene3D" id="1.25.40.320">
    <property type="entry name" value="Peptidase M1, leukotriene A4 hydrolase/aminopeptidase C-terminal domain"/>
    <property type="match status" value="1"/>
</dbReference>
<name>A0A974DVS8_XENLA</name>
<dbReference type="EMBL" id="CM004467">
    <property type="protein sequence ID" value="OCT97941.1"/>
    <property type="molecule type" value="Genomic_DNA"/>
</dbReference>
<dbReference type="InterPro" id="IPR015211">
    <property type="entry name" value="Peptidase_M1_C"/>
</dbReference>
<evidence type="ECO:0000313" key="9">
    <source>
        <dbReference type="EMBL" id="OCT97941.1"/>
    </source>
</evidence>
<evidence type="ECO:0000256" key="1">
    <source>
        <dbReference type="ARBA" id="ARBA00001947"/>
    </source>
</evidence>
<gene>
    <name evidence="9" type="ORF">XELAEV_18010169mg</name>
</gene>
<dbReference type="GO" id="GO:0006508">
    <property type="term" value="P:proteolysis"/>
    <property type="evidence" value="ECO:0007669"/>
    <property type="project" value="UniProtKB-KW"/>
</dbReference>
<organism evidence="9 10">
    <name type="scientific">Xenopus laevis</name>
    <name type="common">African clawed frog</name>
    <dbReference type="NCBI Taxonomy" id="8355"/>
    <lineage>
        <taxon>Eukaryota</taxon>
        <taxon>Metazoa</taxon>
        <taxon>Chordata</taxon>
        <taxon>Craniata</taxon>
        <taxon>Vertebrata</taxon>
        <taxon>Euteleostomi</taxon>
        <taxon>Amphibia</taxon>
        <taxon>Batrachia</taxon>
        <taxon>Anura</taxon>
        <taxon>Pipoidea</taxon>
        <taxon>Pipidae</taxon>
        <taxon>Xenopodinae</taxon>
        <taxon>Xenopus</taxon>
        <taxon>Xenopus</taxon>
    </lineage>
</organism>
<evidence type="ECO:0000256" key="2">
    <source>
        <dbReference type="ARBA" id="ARBA00010136"/>
    </source>
</evidence>
<feature type="domain" description="Peptidase M1 leukotriene A4 hydrolase/aminopeptidase C-terminal" evidence="8">
    <location>
        <begin position="15"/>
        <end position="111"/>
    </location>
</feature>
<comment type="cofactor">
    <cofactor evidence="1">
        <name>Zn(2+)</name>
        <dbReference type="ChEBI" id="CHEBI:29105"/>
    </cofactor>
</comment>
<evidence type="ECO:0000256" key="3">
    <source>
        <dbReference type="ARBA" id="ARBA00022670"/>
    </source>
</evidence>
<keyword evidence="6" id="KW-0862">Zinc</keyword>
<dbReference type="Pfam" id="PF09127">
    <property type="entry name" value="Leuk-A4-hydro_C"/>
    <property type="match status" value="1"/>
</dbReference>
<protein>
    <recommendedName>
        <fullName evidence="8">Peptidase M1 leukotriene A4 hydrolase/aminopeptidase C-terminal domain-containing protein</fullName>
    </recommendedName>
</protein>
<dbReference type="Proteomes" id="UP000694892">
    <property type="component" value="Chromosome 1S"/>
</dbReference>
<comment type="similarity">
    <text evidence="2">Belongs to the peptidase M1 family.</text>
</comment>
<dbReference type="SMART" id="SM01263">
    <property type="entry name" value="Leuk-A4-hydro_C"/>
    <property type="match status" value="1"/>
</dbReference>
<dbReference type="SUPFAM" id="SSF48371">
    <property type="entry name" value="ARM repeat"/>
    <property type="match status" value="1"/>
</dbReference>
<dbReference type="PANTHER" id="PTHR46627">
    <property type="entry name" value="AMINOPEPTIDASE O"/>
    <property type="match status" value="1"/>
</dbReference>
<dbReference type="InterPro" id="IPR033577">
    <property type="entry name" value="AOPep"/>
</dbReference>
<evidence type="ECO:0000256" key="5">
    <source>
        <dbReference type="ARBA" id="ARBA00022801"/>
    </source>
</evidence>
<evidence type="ECO:0000313" key="10">
    <source>
        <dbReference type="Proteomes" id="UP000694892"/>
    </source>
</evidence>
<evidence type="ECO:0000256" key="6">
    <source>
        <dbReference type="ARBA" id="ARBA00022833"/>
    </source>
</evidence>
<evidence type="ECO:0000256" key="4">
    <source>
        <dbReference type="ARBA" id="ARBA00022723"/>
    </source>
</evidence>
<proteinExistence type="inferred from homology"/>
<dbReference type="GO" id="GO:0070006">
    <property type="term" value="F:metalloaminopeptidase activity"/>
    <property type="evidence" value="ECO:0007669"/>
    <property type="project" value="InterPro"/>
</dbReference>
<dbReference type="GO" id="GO:0008270">
    <property type="term" value="F:zinc ion binding"/>
    <property type="evidence" value="ECO:0007669"/>
    <property type="project" value="InterPro"/>
</dbReference>
<sequence length="112" mass="12608">MEAFKPVSLGISVRSLVSTARRKNTWLANVASGNFLPKHSSIGSLVVKQKYTAAYNDIEKFLHEDQAMGVYLYGDLMVNEDARQQEIARRCFAAVRDKMDMSCVKVIGEMLF</sequence>
<dbReference type="PANTHER" id="PTHR46627:SF1">
    <property type="entry name" value="AMINOPEPTIDASE O"/>
    <property type="match status" value="1"/>
</dbReference>
<dbReference type="InterPro" id="IPR038502">
    <property type="entry name" value="M1_LTA-4_hydro/amino_C_sf"/>
</dbReference>
<keyword evidence="4" id="KW-0479">Metal-binding</keyword>
<dbReference type="InterPro" id="IPR016024">
    <property type="entry name" value="ARM-type_fold"/>
</dbReference>
<evidence type="ECO:0000259" key="8">
    <source>
        <dbReference type="SMART" id="SM01263"/>
    </source>
</evidence>
<evidence type="ECO:0000256" key="7">
    <source>
        <dbReference type="ARBA" id="ARBA00023049"/>
    </source>
</evidence>
<keyword evidence="3" id="KW-0645">Protease</keyword>
<dbReference type="AlphaFoldDB" id="A0A974DVS8"/>
<keyword evidence="5" id="KW-0378">Hydrolase</keyword>
<accession>A0A974DVS8</accession>
<dbReference type="GO" id="GO:0005730">
    <property type="term" value="C:nucleolus"/>
    <property type="evidence" value="ECO:0007669"/>
    <property type="project" value="InterPro"/>
</dbReference>
<reference evidence="10" key="1">
    <citation type="journal article" date="2016" name="Nature">
        <title>Genome evolution in the allotetraploid frog Xenopus laevis.</title>
        <authorList>
            <person name="Session A.M."/>
            <person name="Uno Y."/>
            <person name="Kwon T."/>
            <person name="Chapman J.A."/>
            <person name="Toyoda A."/>
            <person name="Takahashi S."/>
            <person name="Fukui A."/>
            <person name="Hikosaka A."/>
            <person name="Suzuki A."/>
            <person name="Kondo M."/>
            <person name="van Heeringen S.J."/>
            <person name="Quigley I."/>
            <person name="Heinz S."/>
            <person name="Ogino H."/>
            <person name="Ochi H."/>
            <person name="Hellsten U."/>
            <person name="Lyons J.B."/>
            <person name="Simakov O."/>
            <person name="Putnam N."/>
            <person name="Stites J."/>
            <person name="Kuroki Y."/>
            <person name="Tanaka T."/>
            <person name="Michiue T."/>
            <person name="Watanabe M."/>
            <person name="Bogdanovic O."/>
            <person name="Lister R."/>
            <person name="Georgiou G."/>
            <person name="Paranjpe S.S."/>
            <person name="van Kruijsbergen I."/>
            <person name="Shu S."/>
            <person name="Carlson J."/>
            <person name="Kinoshita T."/>
            <person name="Ohta Y."/>
            <person name="Mawaribuchi S."/>
            <person name="Jenkins J."/>
            <person name="Grimwood J."/>
            <person name="Schmutz J."/>
            <person name="Mitros T."/>
            <person name="Mozaffari S.V."/>
            <person name="Suzuki Y."/>
            <person name="Haramoto Y."/>
            <person name="Yamamoto T.S."/>
            <person name="Takagi C."/>
            <person name="Heald R."/>
            <person name="Miller K."/>
            <person name="Haudenschild C."/>
            <person name="Kitzman J."/>
            <person name="Nakayama T."/>
            <person name="Izutsu Y."/>
            <person name="Robert J."/>
            <person name="Fortriede J."/>
            <person name="Burns K."/>
            <person name="Lotay V."/>
            <person name="Karimi K."/>
            <person name="Yasuoka Y."/>
            <person name="Dichmann D.S."/>
            <person name="Flajnik M.F."/>
            <person name="Houston D.W."/>
            <person name="Shendure J."/>
            <person name="DuPasquier L."/>
            <person name="Vize P.D."/>
            <person name="Zorn A.M."/>
            <person name="Ito M."/>
            <person name="Marcotte E.M."/>
            <person name="Wallingford J.B."/>
            <person name="Ito Y."/>
            <person name="Asashima M."/>
            <person name="Ueno N."/>
            <person name="Matsuda Y."/>
            <person name="Veenstra G.J."/>
            <person name="Fujiyama A."/>
            <person name="Harland R.M."/>
            <person name="Taira M."/>
            <person name="Rokhsar D.S."/>
        </authorList>
    </citation>
    <scope>NUCLEOTIDE SEQUENCE [LARGE SCALE GENOMIC DNA]</scope>
    <source>
        <strain evidence="10">J</strain>
    </source>
</reference>
<keyword evidence="7" id="KW-0482">Metalloprotease</keyword>